<keyword evidence="5" id="KW-0808">Transferase</keyword>
<dbReference type="NCBIfam" id="TIGR00041">
    <property type="entry name" value="DTMP_kinase"/>
    <property type="match status" value="1"/>
</dbReference>
<name>A0A4P9YI48_ROZAC</name>
<evidence type="ECO:0000256" key="1">
    <source>
        <dbReference type="ARBA" id="ARBA00004992"/>
    </source>
</evidence>
<evidence type="ECO:0000256" key="7">
    <source>
        <dbReference type="ARBA" id="ARBA00022741"/>
    </source>
</evidence>
<gene>
    <name evidence="11" type="ORF">ROZALSC1DRAFT_14478</name>
</gene>
<dbReference type="GO" id="GO:0005739">
    <property type="term" value="C:mitochondrion"/>
    <property type="evidence" value="ECO:0007669"/>
    <property type="project" value="TreeGrafter"/>
</dbReference>
<dbReference type="InterPro" id="IPR027417">
    <property type="entry name" value="P-loop_NTPase"/>
</dbReference>
<keyword evidence="9" id="KW-0067">ATP-binding</keyword>
<evidence type="ECO:0000256" key="8">
    <source>
        <dbReference type="ARBA" id="ARBA00022777"/>
    </source>
</evidence>
<dbReference type="GO" id="GO:0006227">
    <property type="term" value="P:dUDP biosynthetic process"/>
    <property type="evidence" value="ECO:0007669"/>
    <property type="project" value="TreeGrafter"/>
</dbReference>
<keyword evidence="8" id="KW-0418">Kinase</keyword>
<comment type="pathway">
    <text evidence="1">Pyrimidine metabolism; dTTP biosynthesis.</text>
</comment>
<dbReference type="GO" id="GO:0005524">
    <property type="term" value="F:ATP binding"/>
    <property type="evidence" value="ECO:0007669"/>
    <property type="project" value="UniProtKB-KW"/>
</dbReference>
<evidence type="ECO:0000256" key="4">
    <source>
        <dbReference type="ARBA" id="ARBA00017144"/>
    </source>
</evidence>
<dbReference type="InterPro" id="IPR018094">
    <property type="entry name" value="Thymidylate_kinase"/>
</dbReference>
<dbReference type="Gene3D" id="3.40.50.300">
    <property type="entry name" value="P-loop containing nucleotide triphosphate hydrolases"/>
    <property type="match status" value="1"/>
</dbReference>
<feature type="domain" description="Thymidylate kinase-like" evidence="10">
    <location>
        <begin position="14"/>
        <end position="156"/>
    </location>
</feature>
<evidence type="ECO:0000256" key="5">
    <source>
        <dbReference type="ARBA" id="ARBA00022679"/>
    </source>
</evidence>
<dbReference type="GO" id="GO:0005634">
    <property type="term" value="C:nucleus"/>
    <property type="evidence" value="ECO:0007669"/>
    <property type="project" value="TreeGrafter"/>
</dbReference>
<keyword evidence="6" id="KW-0545">Nucleotide biosynthesis</keyword>
<dbReference type="AlphaFoldDB" id="A0A4P9YI48"/>
<comment type="similarity">
    <text evidence="2">Belongs to the thymidylate kinase family.</text>
</comment>
<dbReference type="EC" id="2.7.4.9" evidence="3"/>
<accession>A0A4P9YI48</accession>
<reference evidence="12" key="1">
    <citation type="journal article" date="2018" name="Nat. Microbiol.">
        <title>Leveraging single-cell genomics to expand the fungal tree of life.</title>
        <authorList>
            <person name="Ahrendt S.R."/>
            <person name="Quandt C.A."/>
            <person name="Ciobanu D."/>
            <person name="Clum A."/>
            <person name="Salamov A."/>
            <person name="Andreopoulos B."/>
            <person name="Cheng J.F."/>
            <person name="Woyke T."/>
            <person name="Pelin A."/>
            <person name="Henrissat B."/>
            <person name="Reynolds N.K."/>
            <person name="Benny G.L."/>
            <person name="Smith M.E."/>
            <person name="James T.Y."/>
            <person name="Grigoriev I.V."/>
        </authorList>
    </citation>
    <scope>NUCLEOTIDE SEQUENCE [LARGE SCALE GENOMIC DNA]</scope>
    <source>
        <strain evidence="12">CSF55</strain>
    </source>
</reference>
<dbReference type="PANTHER" id="PTHR10344">
    <property type="entry name" value="THYMIDYLATE KINASE"/>
    <property type="match status" value="1"/>
</dbReference>
<dbReference type="InterPro" id="IPR039430">
    <property type="entry name" value="Thymidylate_kin-like_dom"/>
</dbReference>
<dbReference type="EMBL" id="ML005307">
    <property type="protein sequence ID" value="RKP19054.1"/>
    <property type="molecule type" value="Genomic_DNA"/>
</dbReference>
<dbReference type="GO" id="GO:0016787">
    <property type="term" value="F:hydrolase activity"/>
    <property type="evidence" value="ECO:0007669"/>
    <property type="project" value="UniProtKB-KW"/>
</dbReference>
<dbReference type="InterPro" id="IPR018095">
    <property type="entry name" value="Thymidylate_kin_CS"/>
</dbReference>
<dbReference type="Pfam" id="PF02223">
    <property type="entry name" value="Thymidylate_kin"/>
    <property type="match status" value="1"/>
</dbReference>
<evidence type="ECO:0000259" key="10">
    <source>
        <dbReference type="Pfam" id="PF02223"/>
    </source>
</evidence>
<dbReference type="GO" id="GO:0006233">
    <property type="term" value="P:dTDP biosynthetic process"/>
    <property type="evidence" value="ECO:0007669"/>
    <property type="project" value="InterPro"/>
</dbReference>
<dbReference type="SUPFAM" id="SSF52540">
    <property type="entry name" value="P-loop containing nucleoside triphosphate hydrolases"/>
    <property type="match status" value="1"/>
</dbReference>
<dbReference type="GO" id="GO:0004798">
    <property type="term" value="F:dTMP kinase activity"/>
    <property type="evidence" value="ECO:0007669"/>
    <property type="project" value="UniProtKB-EC"/>
</dbReference>
<evidence type="ECO:0000256" key="2">
    <source>
        <dbReference type="ARBA" id="ARBA00009776"/>
    </source>
</evidence>
<dbReference type="FunFam" id="3.40.50.300:FF:000679">
    <property type="entry name" value="Thymidylate kinase"/>
    <property type="match status" value="1"/>
</dbReference>
<sequence length="167" mass="19256">MSQEKRKRGILIVFEGCDRSGKSTQSKLLYEFLKERTSVELLRFPDRTTDIGKVINQYLTSSNNLNDQCIHLLFSANRWELKEKIVQLLNSGTSVILDRYVYSGIAFSAAKGLDLEWCRACDKGLPKPDVLYFFQLELEQASKRGNFGQERYETLEKFNMPGKESLL</sequence>
<keyword evidence="7" id="KW-0547">Nucleotide-binding</keyword>
<evidence type="ECO:0000313" key="12">
    <source>
        <dbReference type="Proteomes" id="UP000281549"/>
    </source>
</evidence>
<dbReference type="GO" id="GO:0006235">
    <property type="term" value="P:dTTP biosynthetic process"/>
    <property type="evidence" value="ECO:0007669"/>
    <property type="project" value="TreeGrafter"/>
</dbReference>
<evidence type="ECO:0000256" key="3">
    <source>
        <dbReference type="ARBA" id="ARBA00012980"/>
    </source>
</evidence>
<organism evidence="11 12">
    <name type="scientific">Rozella allomycis (strain CSF55)</name>
    <dbReference type="NCBI Taxonomy" id="988480"/>
    <lineage>
        <taxon>Eukaryota</taxon>
        <taxon>Fungi</taxon>
        <taxon>Fungi incertae sedis</taxon>
        <taxon>Cryptomycota</taxon>
        <taxon>Cryptomycota incertae sedis</taxon>
        <taxon>Rozella</taxon>
    </lineage>
</organism>
<dbReference type="PANTHER" id="PTHR10344:SF1">
    <property type="entry name" value="THYMIDYLATE KINASE"/>
    <property type="match status" value="1"/>
</dbReference>
<proteinExistence type="inferred from homology"/>
<keyword evidence="11" id="KW-0378">Hydrolase</keyword>
<dbReference type="Proteomes" id="UP000281549">
    <property type="component" value="Unassembled WGS sequence"/>
</dbReference>
<dbReference type="PROSITE" id="PS01331">
    <property type="entry name" value="THYMIDYLATE_KINASE"/>
    <property type="match status" value="1"/>
</dbReference>
<protein>
    <recommendedName>
        <fullName evidence="4">Thymidylate kinase</fullName>
        <ecNumber evidence="3">2.7.4.9</ecNumber>
    </recommendedName>
</protein>
<evidence type="ECO:0000256" key="9">
    <source>
        <dbReference type="ARBA" id="ARBA00022840"/>
    </source>
</evidence>
<dbReference type="GO" id="GO:0005829">
    <property type="term" value="C:cytosol"/>
    <property type="evidence" value="ECO:0007669"/>
    <property type="project" value="TreeGrafter"/>
</dbReference>
<evidence type="ECO:0000313" key="11">
    <source>
        <dbReference type="EMBL" id="RKP19054.1"/>
    </source>
</evidence>
<evidence type="ECO:0000256" key="6">
    <source>
        <dbReference type="ARBA" id="ARBA00022727"/>
    </source>
</evidence>
<dbReference type="GO" id="GO:0004550">
    <property type="term" value="F:nucleoside diphosphate kinase activity"/>
    <property type="evidence" value="ECO:0007669"/>
    <property type="project" value="TreeGrafter"/>
</dbReference>